<accession>A0A841Q050</accession>
<evidence type="ECO:0008006" key="3">
    <source>
        <dbReference type="Google" id="ProtNLM"/>
    </source>
</evidence>
<dbReference type="RefSeq" id="WP_184404478.1">
    <property type="nucleotide sequence ID" value="NZ_JACHHJ010000003.1"/>
</dbReference>
<dbReference type="EMBL" id="JACHHJ010000003">
    <property type="protein sequence ID" value="MBB6450425.1"/>
    <property type="molecule type" value="Genomic_DNA"/>
</dbReference>
<organism evidence="1 2">
    <name type="scientific">Geomicrobium halophilum</name>
    <dbReference type="NCBI Taxonomy" id="549000"/>
    <lineage>
        <taxon>Bacteria</taxon>
        <taxon>Bacillati</taxon>
        <taxon>Bacillota</taxon>
        <taxon>Bacilli</taxon>
        <taxon>Bacillales</taxon>
        <taxon>Geomicrobium</taxon>
    </lineage>
</organism>
<evidence type="ECO:0000313" key="1">
    <source>
        <dbReference type="EMBL" id="MBB6450425.1"/>
    </source>
</evidence>
<name>A0A841Q050_9BACL</name>
<keyword evidence="2" id="KW-1185">Reference proteome</keyword>
<sequence>MKLIPKKLYKTSGALSHPYWVEVAKVKYGGSPRAESRIGKDFIFDGDWDLEDQQPINQYLDNFIYTKTAKQLLQEGLPYYETEQYQEMKQIIQHRDYKNWRARSCKTEEDIQAYFNSLHNIYSDINKSGFKTQRDLGNKGKLDEICVFIDRNGEIHKQQGSGQHRLAIAKMLNVSTIPVTIRGVHRAWGVRAYKENNKDIITAINHKIEKEIAVKNGK</sequence>
<protein>
    <recommendedName>
        <fullName evidence="3">ParB-like nuclease domain-containing protein</fullName>
    </recommendedName>
</protein>
<dbReference type="AlphaFoldDB" id="A0A841Q050"/>
<evidence type="ECO:0000313" key="2">
    <source>
        <dbReference type="Proteomes" id="UP000568839"/>
    </source>
</evidence>
<proteinExistence type="predicted"/>
<comment type="caution">
    <text evidence="1">The sequence shown here is derived from an EMBL/GenBank/DDBJ whole genome shotgun (WGS) entry which is preliminary data.</text>
</comment>
<dbReference type="Proteomes" id="UP000568839">
    <property type="component" value="Unassembled WGS sequence"/>
</dbReference>
<gene>
    <name evidence="1" type="ORF">HNR44_002408</name>
</gene>
<reference evidence="1 2" key="1">
    <citation type="submission" date="2020-08" db="EMBL/GenBank/DDBJ databases">
        <title>Genomic Encyclopedia of Type Strains, Phase IV (KMG-IV): sequencing the most valuable type-strain genomes for metagenomic binning, comparative biology and taxonomic classification.</title>
        <authorList>
            <person name="Goeker M."/>
        </authorList>
    </citation>
    <scope>NUCLEOTIDE SEQUENCE [LARGE SCALE GENOMIC DNA]</scope>
    <source>
        <strain evidence="1 2">DSM 21769</strain>
    </source>
</reference>